<gene>
    <name evidence="2" type="ORF">HYFRA_00002229</name>
</gene>
<evidence type="ECO:0000256" key="1">
    <source>
        <dbReference type="SAM" id="SignalP"/>
    </source>
</evidence>
<keyword evidence="1" id="KW-0732">Signal</keyword>
<evidence type="ECO:0000313" key="2">
    <source>
        <dbReference type="EMBL" id="CAG8949100.1"/>
    </source>
</evidence>
<sequence>MFSNVGSITTAILALCSMGTAVNAIDIHIAAVEPTASGQIGVNLVDPIPSANALVGKIGKNTEYLTDIGGSTTSVSTARHR</sequence>
<proteinExistence type="predicted"/>
<protein>
    <submittedName>
        <fullName evidence="2">Uncharacterized protein</fullName>
    </submittedName>
</protein>
<dbReference type="EMBL" id="CAJVRL010000001">
    <property type="protein sequence ID" value="CAG8949100.1"/>
    <property type="molecule type" value="Genomic_DNA"/>
</dbReference>
<comment type="caution">
    <text evidence="2">The sequence shown here is derived from an EMBL/GenBank/DDBJ whole genome shotgun (WGS) entry which is preliminary data.</text>
</comment>
<feature type="signal peptide" evidence="1">
    <location>
        <begin position="1"/>
        <end position="24"/>
    </location>
</feature>
<accession>A0A9N9PMM7</accession>
<evidence type="ECO:0000313" key="3">
    <source>
        <dbReference type="Proteomes" id="UP000696280"/>
    </source>
</evidence>
<feature type="chain" id="PRO_5040166333" evidence="1">
    <location>
        <begin position="25"/>
        <end position="81"/>
    </location>
</feature>
<keyword evidence="3" id="KW-1185">Reference proteome</keyword>
<reference evidence="2" key="1">
    <citation type="submission" date="2021-07" db="EMBL/GenBank/DDBJ databases">
        <authorList>
            <person name="Durling M."/>
        </authorList>
    </citation>
    <scope>NUCLEOTIDE SEQUENCE</scope>
</reference>
<dbReference type="OrthoDB" id="4839735at2759"/>
<name>A0A9N9PMM7_9HELO</name>
<organism evidence="2 3">
    <name type="scientific">Hymenoscyphus fraxineus</name>
    <dbReference type="NCBI Taxonomy" id="746836"/>
    <lineage>
        <taxon>Eukaryota</taxon>
        <taxon>Fungi</taxon>
        <taxon>Dikarya</taxon>
        <taxon>Ascomycota</taxon>
        <taxon>Pezizomycotina</taxon>
        <taxon>Leotiomycetes</taxon>
        <taxon>Helotiales</taxon>
        <taxon>Helotiaceae</taxon>
        <taxon>Hymenoscyphus</taxon>
    </lineage>
</organism>
<dbReference type="AlphaFoldDB" id="A0A9N9PMM7"/>
<dbReference type="Proteomes" id="UP000696280">
    <property type="component" value="Unassembled WGS sequence"/>
</dbReference>